<dbReference type="SMART" id="SM00181">
    <property type="entry name" value="EGF"/>
    <property type="match status" value="8"/>
</dbReference>
<dbReference type="PANTHER" id="PTHR24034">
    <property type="entry name" value="EGF-LIKE DOMAIN-CONTAINING PROTEIN"/>
    <property type="match status" value="1"/>
</dbReference>
<keyword evidence="2" id="KW-0677">Repeat</keyword>
<dbReference type="AlphaFoldDB" id="A0A7R8W7I3"/>
<dbReference type="Gene3D" id="2.90.20.10">
    <property type="entry name" value="Plasmodium vivax P25 domain"/>
    <property type="match status" value="1"/>
</dbReference>
<dbReference type="InterPro" id="IPR000742">
    <property type="entry name" value="EGF"/>
</dbReference>
<dbReference type="Gene3D" id="2.10.25.10">
    <property type="entry name" value="Laminin"/>
    <property type="match status" value="1"/>
</dbReference>
<dbReference type="PROSITE" id="PS50026">
    <property type="entry name" value="EGF_3"/>
    <property type="match status" value="2"/>
</dbReference>
<sequence length="833" mass="92798">MKAYSPGVKIPFPLQPRDIPRSFLMTAASQIEKNGATSKYFTFENEIHHISDEVIGIFILRLRISVGRDSVSHSRHLLCLHHFHPIVNGTRSQHSIQGEEQRKLSADPPPDCREGEHLSWGNGSFNCTDYNYYCNRDPNLCKQNWGNSVSVTTALLRLLGMISTLTVLCLPTMLHLRELTLTFDIKMLLKDTNECDLYLDDCPWVCKDIAFSNDETHDFSYKSADMCPGNSSARFDAATATLICECDQGFRRSVDGPHGTCEPINPCEDGTNTCAQHAQCVYTGPGNYSCACEGIYYNINTNPNGYVTCAHINECDLYLDDCPWVCKDIAFANDGTHDFSYKCECPEKMFPDPIDGHCKLNTIDPLVEECDTNVCGDLHQCYNDTNGPDNLRCICRRGYIVDPNNDKACIEDDPTDMCPGNSTGSFDAATATLICECDQGFRRSVDGPHGTCEPINPCEDGTNTCDQHAQCVYTGPGNYSCACEGIYYNINTNPNGYVTCAQFRPCNEPTVVCGVGEVCVERIYETDIPGLTEPKDFYKCVCPVPNLEDKATRFFCDPLGHIDHHNTHLQLVDLPLSVHNERKQMSAIFKHAEKMFIAAGFDTILKNSSYPDEHVIRIALYFEDTFTNITSVKDTIIQYSGKTTGKDNVTYAVLPEVTEEGGRLYSRWDSLQQMVVHEGWSSSTTFQYYLLYSTSSIRMQITSLTNVDSCSMFDNLCDESTHVCTPNPAISGAYRCACDEKHVATGQDVQGHDVCNACSDEYDPAQNCMCKKDEVLEQECVDKCGAGKRCIRDCTEVRCTCEDGLYLTETTGCNDVNECSLVPGLCPLRTALM</sequence>
<evidence type="ECO:0000256" key="3">
    <source>
        <dbReference type="PROSITE-ProRule" id="PRU00076"/>
    </source>
</evidence>
<feature type="compositionally biased region" description="Basic and acidic residues" evidence="4">
    <location>
        <begin position="97"/>
        <end position="110"/>
    </location>
</feature>
<gene>
    <name evidence="5" type="ORF">CTOB1V02_LOCUS4316</name>
</gene>
<evidence type="ECO:0000256" key="4">
    <source>
        <dbReference type="SAM" id="MobiDB-lite"/>
    </source>
</evidence>
<reference evidence="5" key="1">
    <citation type="submission" date="2020-11" db="EMBL/GenBank/DDBJ databases">
        <authorList>
            <person name="Tran Van P."/>
        </authorList>
    </citation>
    <scope>NUCLEOTIDE SEQUENCE</scope>
</reference>
<comment type="caution">
    <text evidence="3">Lacks conserved residue(s) required for the propagation of feature annotation.</text>
</comment>
<feature type="non-terminal residue" evidence="5">
    <location>
        <position position="833"/>
    </location>
</feature>
<proteinExistence type="predicted"/>
<dbReference type="InterPro" id="IPR050751">
    <property type="entry name" value="ECM_structural_protein"/>
</dbReference>
<name>A0A7R8W7I3_9CRUS</name>
<organism evidence="5">
    <name type="scientific">Cyprideis torosa</name>
    <dbReference type="NCBI Taxonomy" id="163714"/>
    <lineage>
        <taxon>Eukaryota</taxon>
        <taxon>Metazoa</taxon>
        <taxon>Ecdysozoa</taxon>
        <taxon>Arthropoda</taxon>
        <taxon>Crustacea</taxon>
        <taxon>Oligostraca</taxon>
        <taxon>Ostracoda</taxon>
        <taxon>Podocopa</taxon>
        <taxon>Podocopida</taxon>
        <taxon>Cytherocopina</taxon>
        <taxon>Cytheroidea</taxon>
        <taxon>Cytherideidae</taxon>
        <taxon>Cyprideis</taxon>
    </lineage>
</organism>
<accession>A0A7R8W7I3</accession>
<feature type="region of interest" description="Disordered" evidence="4">
    <location>
        <begin position="91"/>
        <end position="110"/>
    </location>
</feature>
<evidence type="ECO:0000313" key="5">
    <source>
        <dbReference type="EMBL" id="CAD7226398.1"/>
    </source>
</evidence>
<evidence type="ECO:0000256" key="1">
    <source>
        <dbReference type="ARBA" id="ARBA00022536"/>
    </source>
</evidence>
<dbReference type="PANTHER" id="PTHR24034:SF205">
    <property type="entry name" value="NIDOGEN"/>
    <property type="match status" value="1"/>
</dbReference>
<evidence type="ECO:0000256" key="2">
    <source>
        <dbReference type="ARBA" id="ARBA00022737"/>
    </source>
</evidence>
<dbReference type="OrthoDB" id="4062651at2759"/>
<dbReference type="EMBL" id="OB660819">
    <property type="protein sequence ID" value="CAD7226398.1"/>
    <property type="molecule type" value="Genomic_DNA"/>
</dbReference>
<protein>
    <submittedName>
        <fullName evidence="5">Uncharacterized protein</fullName>
    </submittedName>
</protein>
<keyword evidence="1 3" id="KW-0245">EGF-like domain</keyword>